<gene>
    <name evidence="6" type="ORF">GND13_004063</name>
</gene>
<dbReference type="InterPro" id="IPR006530">
    <property type="entry name" value="YD"/>
</dbReference>
<evidence type="ECO:0000259" key="5">
    <source>
        <dbReference type="Pfam" id="PF25023"/>
    </source>
</evidence>
<evidence type="ECO:0000259" key="3">
    <source>
        <dbReference type="Pfam" id="PF03527"/>
    </source>
</evidence>
<dbReference type="SUPFAM" id="SSF82171">
    <property type="entry name" value="DPP6 N-terminal domain-like"/>
    <property type="match status" value="1"/>
</dbReference>
<organism evidence="6">
    <name type="scientific">Salmonella enterica subsp. VII serovar 40:z4,z24:[z39]</name>
    <dbReference type="NCBI Taxonomy" id="1967625"/>
    <lineage>
        <taxon>Bacteria</taxon>
        <taxon>Pseudomonadati</taxon>
        <taxon>Pseudomonadota</taxon>
        <taxon>Gammaproteobacteria</taxon>
        <taxon>Enterobacterales</taxon>
        <taxon>Enterobacteriaceae</taxon>
        <taxon>Salmonella</taxon>
    </lineage>
</organism>
<feature type="domain" description="DUF6531" evidence="4">
    <location>
        <begin position="46"/>
        <end position="123"/>
    </location>
</feature>
<dbReference type="InterPro" id="IPR001826">
    <property type="entry name" value="RHS"/>
</dbReference>
<dbReference type="NCBIfam" id="NF041261">
    <property type="entry name" value="RHS_core"/>
    <property type="match status" value="1"/>
</dbReference>
<comment type="caution">
    <text evidence="6">The sequence shown here is derived from an EMBL/GenBank/DDBJ whole genome shotgun (WGS) entry which is preliminary data.</text>
</comment>
<dbReference type="Pfam" id="PF05593">
    <property type="entry name" value="RHS_repeat"/>
    <property type="match status" value="3"/>
</dbReference>
<evidence type="ECO:0000313" key="6">
    <source>
        <dbReference type="EMBL" id="HAE4734650.1"/>
    </source>
</evidence>
<protein>
    <submittedName>
        <fullName evidence="6">RHS repeat protein</fullName>
    </submittedName>
</protein>
<dbReference type="NCBIfam" id="TIGR01643">
    <property type="entry name" value="YD_repeat_2x"/>
    <property type="match status" value="5"/>
</dbReference>
<dbReference type="InterPro" id="IPR050708">
    <property type="entry name" value="T6SS_VgrG/RHS"/>
</dbReference>
<dbReference type="InterPro" id="IPR056823">
    <property type="entry name" value="TEN-like_YD-shell"/>
</dbReference>
<reference evidence="6" key="2">
    <citation type="submission" date="2018-07" db="EMBL/GenBank/DDBJ databases">
        <authorList>
            <consortium name="NCBI Pathogen Detection Project"/>
        </authorList>
    </citation>
    <scope>NUCLEOTIDE SEQUENCE</scope>
    <source>
        <strain evidence="6">5039-68</strain>
    </source>
</reference>
<dbReference type="Pfam" id="PF03527">
    <property type="entry name" value="RHS"/>
    <property type="match status" value="1"/>
</dbReference>
<dbReference type="PANTHER" id="PTHR32305">
    <property type="match status" value="1"/>
</dbReference>
<dbReference type="Pfam" id="PF25023">
    <property type="entry name" value="TEN_YD-shell"/>
    <property type="match status" value="2"/>
</dbReference>
<evidence type="ECO:0000256" key="2">
    <source>
        <dbReference type="ARBA" id="ARBA00022737"/>
    </source>
</evidence>
<feature type="domain" description="RHS protein conserved region" evidence="3">
    <location>
        <begin position="1132"/>
        <end position="1169"/>
    </location>
</feature>
<reference evidence="6" key="1">
    <citation type="journal article" date="2018" name="Genome Biol.">
        <title>SKESA: strategic k-mer extension for scrupulous assemblies.</title>
        <authorList>
            <person name="Souvorov A."/>
            <person name="Agarwala R."/>
            <person name="Lipman D.J."/>
        </authorList>
    </citation>
    <scope>NUCLEOTIDE SEQUENCE</scope>
    <source>
        <strain evidence="6">5039-68</strain>
    </source>
</reference>
<dbReference type="EMBL" id="DAASAS010000038">
    <property type="protein sequence ID" value="HAE4734650.1"/>
    <property type="molecule type" value="Genomic_DNA"/>
</dbReference>
<proteinExistence type="inferred from homology"/>
<dbReference type="PANTHER" id="PTHR32305:SF15">
    <property type="entry name" value="PROTEIN RHSA-RELATED"/>
    <property type="match status" value="1"/>
</dbReference>
<dbReference type="InterPro" id="IPR031325">
    <property type="entry name" value="RHS_repeat"/>
</dbReference>
<dbReference type="InterPro" id="IPR045351">
    <property type="entry name" value="DUF6531"/>
</dbReference>
<evidence type="ECO:0000256" key="1">
    <source>
        <dbReference type="ARBA" id="ARBA00009455"/>
    </source>
</evidence>
<dbReference type="PRINTS" id="PR00394">
    <property type="entry name" value="RHSPROTEIN"/>
</dbReference>
<feature type="domain" description="Teneurin-like YD-shell" evidence="5">
    <location>
        <begin position="590"/>
        <end position="754"/>
    </location>
</feature>
<accession>A0A731TL12</accession>
<evidence type="ECO:0000259" key="4">
    <source>
        <dbReference type="Pfam" id="PF20148"/>
    </source>
</evidence>
<feature type="domain" description="Teneurin-like YD-shell" evidence="5">
    <location>
        <begin position="866"/>
        <end position="994"/>
    </location>
</feature>
<keyword evidence="2" id="KW-0677">Repeat</keyword>
<dbReference type="NCBIfam" id="TIGR03696">
    <property type="entry name" value="Rhs_assc_core"/>
    <property type="match status" value="1"/>
</dbReference>
<dbReference type="InterPro" id="IPR022385">
    <property type="entry name" value="Rhs_assc_core"/>
</dbReference>
<sequence length="1408" mass="156054">MSGKPAARQGDATMKGGPIVQGSAGVMIGAPTGVACSVCPGGRTSGSPVNPLLGAKVLPGETDIALPGPLPFMLTRSYSSYRTKTPAPVGTFGPGWKAPFDIRLQLCDDELIINDDGGRSIHFEPLLPGETAFSRSESLWLARGGVAKLHESNVLHVLWQALPEDLRLSQHLYLATNSAQGPWWILGWPERIPGADEPLPAPLPPYRVLTGVADRFGRTQTFQRDAGGEFAGNITGVTDGAGRRFRLVLTSQAQRAENARRQAAAAGTRPAPFPQTLPVAGYGADSGIRLEAVWLTHDPAYPDNLPALPLARYTYTPRGELSAVYDRSGTSVRSFTYDDKHPGRMTAHQYAGRPQTTYRYDAAGRVTEQHNPAGLSYTYGYEKNAVVITDSLNRREVLYTEGEGGLKRVIKEEKADGSAITREFDNAGRMVAMTDAAGRKTEYRLNIGSGNVTEIVAPDGRSVRFSYNDQRQLISTTGTDGLRSQQEFDGLGRLTQEKSRSGDITRYFYDNPYSELPSAIEDATGSRKQMTWSRYGQLLTFTDCSGYETRYEYNRFGQVTALHLEEGISQYRAYDERGRFISQKDAAGRETRYEYSMAGDLTTVIYPDGSRQTAHYDAAGHPVSTTEDGLTRQMEYDPAGRVTRLVNENGASTAFTYDLMDRLTQQTGFDGRTQRYHHSVTGQLVCSEDENLVTLWHYDTSDRLTHRTVDDEPAEQWQYNERGWLTELSHLSDGHRAAVQYEYDKQGRMSLERQTVQNPETNELLWQHVTRHDYPKGLATRTTSDSLPPVEWLTYGSGYISGMKLGDTPLVDFSRDRLHRETLRSFGAYEQNSIYTATGQLLSQTFSDPVLNREYGYNDSGQLIRISGTYHQNDWQYDAAGRLISARHRDQWQQYATDPAGNRLADRAKYPALPSLWQDNRISEDAQYFYHHDAHGRLTQKDERRIRNGGGYVHGYHYDNQHRLAHYRREQQGVTLLESRYLYDPLGRRLGKRVWKSKRERSSLSGEEYVYLNKTPEVTWYGWDGDRLTTTQTETQRIQTIYTPGSFAPLVRIETDTAELAKAVHRSLAEKFQQEANVTFPPELVTMVDSLEAELTRGELSEPNRAWLAQGGLTPEQIQNQMEPEYTPQRKIHLYHCDHRGLPLALVNVEGKADWSAEYDAWGNMLRENSPHNLVQHIRLPGQQYDEETGLYYNRHRYYDPLQGQYITQDPIGMMGGWNPYIYPLNPVMDIDPLGLMAFGGEFGKWAGSAVNAASEGHMSYEDATAAIDAANGPTYSSLLFSLSLDVGLSAYGITGGSVAAGILTGNGDNGLDLCAYAMACQGGGIGAAGGASLSGTVTNAPPTSGVSYYKGVTTDVGLVANGAVTVLSESNGVDDPMHISATLSGGLGGGEFTGFITCQQYTKCIVN</sequence>
<dbReference type="Pfam" id="PF20148">
    <property type="entry name" value="DUF6531"/>
    <property type="match status" value="1"/>
</dbReference>
<dbReference type="Gene3D" id="2.180.10.10">
    <property type="entry name" value="RHS repeat-associated core"/>
    <property type="match status" value="2"/>
</dbReference>
<name>A0A731TL12_SALEE</name>
<comment type="similarity">
    <text evidence="1">Belongs to the RHS family.</text>
</comment>
<dbReference type="InterPro" id="IPR053422">
    <property type="entry name" value="RHS_domain"/>
</dbReference>